<sequence length="59" mass="7045">MMIDRRHGWRLSDGWFAALLNRKSQRIIDVGDLFLLPQRPSIVDLMLGRLRLGKPFRRR</sequence>
<evidence type="ECO:0000313" key="2">
    <source>
        <dbReference type="Proteomes" id="UP000215405"/>
    </source>
</evidence>
<accession>A0A231UWQ3</accession>
<dbReference type="EMBL" id="NBYO01000002">
    <property type="protein sequence ID" value="OXT00383.1"/>
    <property type="molecule type" value="Genomic_DNA"/>
</dbReference>
<reference evidence="2" key="1">
    <citation type="journal article" date="2017" name="Int. J. Syst. Evol. Microbiol.">
        <title>Notoacmeibacter marinus gen. nov., sp. nov., isolated from the gut of a limpet and proposal of Notoacmeibacteraceae fam. nov. in the order Rhizobiales of the class Alphaproteobacteria.</title>
        <authorList>
            <person name="Huang Z."/>
            <person name="Guo F."/>
            <person name="Lai Q."/>
        </authorList>
    </citation>
    <scope>NUCLEOTIDE SEQUENCE [LARGE SCALE GENOMIC DNA]</scope>
    <source>
        <strain evidence="2">XMTR2A4</strain>
    </source>
</reference>
<keyword evidence="2" id="KW-1185">Reference proteome</keyword>
<gene>
    <name evidence="1" type="ORF">B7H23_09620</name>
</gene>
<name>A0A231UWQ3_9HYPH</name>
<evidence type="ECO:0000313" key="1">
    <source>
        <dbReference type="EMBL" id="OXT00383.1"/>
    </source>
</evidence>
<comment type="caution">
    <text evidence="1">The sequence shown here is derived from an EMBL/GenBank/DDBJ whole genome shotgun (WGS) entry which is preliminary data.</text>
</comment>
<dbReference type="AlphaFoldDB" id="A0A231UWQ3"/>
<dbReference type="Proteomes" id="UP000215405">
    <property type="component" value="Unassembled WGS sequence"/>
</dbReference>
<organism evidence="1 2">
    <name type="scientific">Notoacmeibacter marinus</name>
    <dbReference type="NCBI Taxonomy" id="1876515"/>
    <lineage>
        <taxon>Bacteria</taxon>
        <taxon>Pseudomonadati</taxon>
        <taxon>Pseudomonadota</taxon>
        <taxon>Alphaproteobacteria</taxon>
        <taxon>Hyphomicrobiales</taxon>
        <taxon>Notoacmeibacteraceae</taxon>
        <taxon>Notoacmeibacter</taxon>
    </lineage>
</organism>
<protein>
    <submittedName>
        <fullName evidence="1">Uncharacterized protein</fullName>
    </submittedName>
</protein>
<dbReference type="RefSeq" id="WP_094077210.1">
    <property type="nucleotide sequence ID" value="NZ_NBYO01000002.1"/>
</dbReference>
<proteinExistence type="predicted"/>